<sequence>KEIARLHNTLDQTQKMLDQSQQLQLIAEKKVEELKKISDRPAKKEKDHQKPWWSKFF</sequence>
<keyword evidence="2" id="KW-0614">Plasmid</keyword>
<accession>A0A0F4LAL3</accession>
<feature type="region of interest" description="Disordered" evidence="1">
    <location>
        <begin position="37"/>
        <end position="57"/>
    </location>
</feature>
<dbReference type="PATRIC" id="fig|1218507.3.peg.141"/>
<feature type="compositionally biased region" description="Basic and acidic residues" evidence="1">
    <location>
        <begin position="37"/>
        <end position="50"/>
    </location>
</feature>
<evidence type="ECO:0000313" key="2">
    <source>
        <dbReference type="EMBL" id="KJY54606.1"/>
    </source>
</evidence>
<organism evidence="2 3">
    <name type="scientific">Lactobacillus melliventris</name>
    <dbReference type="NCBI Taxonomy" id="1218507"/>
    <lineage>
        <taxon>Bacteria</taxon>
        <taxon>Bacillati</taxon>
        <taxon>Bacillota</taxon>
        <taxon>Bacilli</taxon>
        <taxon>Lactobacillales</taxon>
        <taxon>Lactobacillaceae</taxon>
        <taxon>Lactobacillus</taxon>
    </lineage>
</organism>
<evidence type="ECO:0000256" key="1">
    <source>
        <dbReference type="SAM" id="MobiDB-lite"/>
    </source>
</evidence>
<comment type="caution">
    <text evidence="2">The sequence shown here is derived from an EMBL/GenBank/DDBJ whole genome shotgun (WGS) entry which is preliminary data.</text>
</comment>
<dbReference type="Proteomes" id="UP000033531">
    <property type="component" value="Plasmid pHma8p2"/>
</dbReference>
<dbReference type="AlphaFoldDB" id="A0A0F4LAL3"/>
<dbReference type="EMBL" id="JXLI01000022">
    <property type="protein sequence ID" value="KJY54606.1"/>
    <property type="molecule type" value="Genomic_DNA"/>
</dbReference>
<name>A0A0F4LAL3_9LACO</name>
<feature type="non-terminal residue" evidence="2">
    <location>
        <position position="1"/>
    </location>
</feature>
<evidence type="ECO:0000313" key="3">
    <source>
        <dbReference type="Proteomes" id="UP000033531"/>
    </source>
</evidence>
<gene>
    <name evidence="2" type="ORF">JF74_19880A</name>
</gene>
<proteinExistence type="predicted"/>
<dbReference type="HOGENOM" id="CLU_3001063_0_0_9"/>
<geneLocation type="plasmid" evidence="2">
    <name>pHma8p2</name>
</geneLocation>
<reference evidence="2 3" key="1">
    <citation type="submission" date="2015-01" db="EMBL/GenBank/DDBJ databases">
        <title>Comparative genomics of the lactic acid bacteria isolated from the honey bee gut.</title>
        <authorList>
            <person name="Ellegaard K.M."/>
            <person name="Tamarit D."/>
            <person name="Javelind E."/>
            <person name="Olofsson T."/>
            <person name="Andersson S.G."/>
            <person name="Vasquez A."/>
        </authorList>
    </citation>
    <scope>NUCLEOTIDE SEQUENCE [LARGE SCALE GENOMIC DNA]</scope>
    <source>
        <strain evidence="2 3">Hma8</strain>
        <plasmid evidence="2">pHma8p2</plasmid>
    </source>
</reference>
<protein>
    <submittedName>
        <fullName evidence="2">Putative plasmid replication protein B</fullName>
    </submittedName>
</protein>